<evidence type="ECO:0000313" key="2">
    <source>
        <dbReference type="EMBL" id="SEK08844.1"/>
    </source>
</evidence>
<accession>A0AAQ1GKW9</accession>
<dbReference type="EMBL" id="FNZM01000017">
    <property type="protein sequence ID" value="SEK08844.1"/>
    <property type="molecule type" value="Genomic_DNA"/>
</dbReference>
<keyword evidence="1" id="KW-0812">Transmembrane</keyword>
<feature type="transmembrane region" description="Helical" evidence="1">
    <location>
        <begin position="26"/>
        <end position="49"/>
    </location>
</feature>
<organism evidence="2 3">
    <name type="scientific">Paraburkholderia tropica</name>
    <dbReference type="NCBI Taxonomy" id="92647"/>
    <lineage>
        <taxon>Bacteria</taxon>
        <taxon>Pseudomonadati</taxon>
        <taxon>Pseudomonadota</taxon>
        <taxon>Betaproteobacteria</taxon>
        <taxon>Burkholderiales</taxon>
        <taxon>Burkholderiaceae</taxon>
        <taxon>Paraburkholderia</taxon>
    </lineage>
</organism>
<comment type="caution">
    <text evidence="2">The sequence shown here is derived from an EMBL/GenBank/DDBJ whole genome shotgun (WGS) entry which is preliminary data.</text>
</comment>
<dbReference type="Proteomes" id="UP000183529">
    <property type="component" value="Unassembled WGS sequence"/>
</dbReference>
<name>A0AAQ1GKW9_9BURK</name>
<sequence length="155" mass="16927">MPILVLLFAFAALVYGAVWSFHALAARFGLGVAVGVAVVVAVAIVALVARWWRRRQAVAPNLRGDGDWTHRVSGAWGEARLAAGKRLCEVTCEGAHGAYIFADLHDAQAQRDANGWHVALRVSDAKHPLWQLPMPGEGEAKRWARIFTLAIVQRL</sequence>
<dbReference type="AlphaFoldDB" id="A0AAQ1GKW9"/>
<proteinExistence type="predicted"/>
<evidence type="ECO:0000256" key="1">
    <source>
        <dbReference type="SAM" id="Phobius"/>
    </source>
</evidence>
<protein>
    <submittedName>
        <fullName evidence="2">Uncharacterized protein</fullName>
    </submittedName>
</protein>
<evidence type="ECO:0000313" key="3">
    <source>
        <dbReference type="Proteomes" id="UP000183529"/>
    </source>
</evidence>
<keyword evidence="1" id="KW-0472">Membrane</keyword>
<gene>
    <name evidence="2" type="ORF">SAMN05216550_11739</name>
</gene>
<reference evidence="2 3" key="1">
    <citation type="submission" date="2016-10" db="EMBL/GenBank/DDBJ databases">
        <authorList>
            <person name="Varghese N."/>
            <person name="Submissions S."/>
        </authorList>
    </citation>
    <scope>NUCLEOTIDE SEQUENCE [LARGE SCALE GENOMIC DNA]</scope>
    <source>
        <strain evidence="2 3">LMG 22274</strain>
    </source>
</reference>
<keyword evidence="1" id="KW-1133">Transmembrane helix</keyword>
<dbReference type="RefSeq" id="WP_074986323.1">
    <property type="nucleotide sequence ID" value="NZ_CADFGN010000003.1"/>
</dbReference>